<dbReference type="PANTHER" id="PTHR43384:SF7">
    <property type="entry name" value="CARBON-MONOXIDE DEHYDROGENASE ACCESSORY PROTEIN"/>
    <property type="match status" value="1"/>
</dbReference>
<evidence type="ECO:0000259" key="2">
    <source>
        <dbReference type="Pfam" id="PF01656"/>
    </source>
</evidence>
<dbReference type="GO" id="GO:0005524">
    <property type="term" value="F:ATP binding"/>
    <property type="evidence" value="ECO:0007669"/>
    <property type="project" value="TreeGrafter"/>
</dbReference>
<feature type="domain" description="CobQ/CobB/MinD/ParA nucleotide binding" evidence="2">
    <location>
        <begin position="5"/>
        <end position="234"/>
    </location>
</feature>
<evidence type="ECO:0000313" key="3">
    <source>
        <dbReference type="EMBL" id="BAL57907.1"/>
    </source>
</evidence>
<dbReference type="EMBL" id="AP011788">
    <property type="protein sequence ID" value="BAL57907.1"/>
    <property type="molecule type" value="Genomic_DNA"/>
</dbReference>
<dbReference type="AlphaFoldDB" id="H5SP21"/>
<dbReference type="InterPro" id="IPR050625">
    <property type="entry name" value="ParA/MinD_ATPase"/>
</dbReference>
<dbReference type="GO" id="GO:0016887">
    <property type="term" value="F:ATP hydrolysis activity"/>
    <property type="evidence" value="ECO:0007669"/>
    <property type="project" value="TreeGrafter"/>
</dbReference>
<dbReference type="GO" id="GO:0005829">
    <property type="term" value="C:cytosol"/>
    <property type="evidence" value="ECO:0007669"/>
    <property type="project" value="TreeGrafter"/>
</dbReference>
<dbReference type="PIRSF" id="PIRSF005647">
    <property type="entry name" value="CooC"/>
    <property type="match status" value="1"/>
</dbReference>
<reference evidence="3" key="1">
    <citation type="journal article" date="2005" name="Environ. Microbiol.">
        <title>Genetic and functional properties of uncultivated thermophilic crenarchaeotes from a subsurface gold mine as revealed by analysis of genome fragments.</title>
        <authorList>
            <person name="Nunoura T."/>
            <person name="Hirayama H."/>
            <person name="Takami H."/>
            <person name="Oida H."/>
            <person name="Nishi S."/>
            <person name="Shimamura S."/>
            <person name="Suzuki Y."/>
            <person name="Inagaki F."/>
            <person name="Takai K."/>
            <person name="Nealson K.H."/>
            <person name="Horikoshi K."/>
        </authorList>
    </citation>
    <scope>NUCLEOTIDE SEQUENCE</scope>
</reference>
<dbReference type="InterPro" id="IPR027417">
    <property type="entry name" value="P-loop_NTPase"/>
</dbReference>
<feature type="region of interest" description="Disordered" evidence="1">
    <location>
        <begin position="258"/>
        <end position="282"/>
    </location>
</feature>
<sequence>MAFTIAVAGKGGVGKTTVAGLIVRALLERRDGPILAIDADPNTNFHQVLGLQVEMTIGDLREETLKRIKDLPPGVSKDQYLEYGLQQCLVESNGVDLLAMGRGEGPFCYCAVNHVLRRYIDLLSKNYKYVVLDNEAGLEHLSRRTTQDVNVLLVISDANPIALQAAARINKLADELQLRIGKRFLVLNNISDSLRAGLGAEALQSKIAQTGLALLGEIPTDETLLRLTLEGKPLSELPPTSPAKLAVTKILERILDLTPWPPSRSGKGELPSPSRGGGRGGV</sequence>
<dbReference type="PANTHER" id="PTHR43384">
    <property type="entry name" value="SEPTUM SITE-DETERMINING PROTEIN MIND HOMOLOG, CHLOROPLASTIC-RELATED"/>
    <property type="match status" value="1"/>
</dbReference>
<dbReference type="GO" id="GO:0009898">
    <property type="term" value="C:cytoplasmic side of plasma membrane"/>
    <property type="evidence" value="ECO:0007669"/>
    <property type="project" value="TreeGrafter"/>
</dbReference>
<dbReference type="Gene3D" id="3.40.50.300">
    <property type="entry name" value="P-loop containing nucleotide triphosphate hydrolases"/>
    <property type="match status" value="1"/>
</dbReference>
<accession>H5SP21</accession>
<gene>
    <name evidence="3" type="ORF">HGMM_F52F12C10</name>
</gene>
<dbReference type="Pfam" id="PF01656">
    <property type="entry name" value="CbiA"/>
    <property type="match status" value="1"/>
</dbReference>
<reference evidence="3" key="2">
    <citation type="journal article" date="2012" name="PLoS ONE">
        <title>A Deeply Branching Thermophilic Bacterium with an Ancient Acetyl-CoA Pathway Dominates a Subsurface Ecosystem.</title>
        <authorList>
            <person name="Takami H."/>
            <person name="Noguchi H."/>
            <person name="Takaki Y."/>
            <person name="Uchiyama I."/>
            <person name="Toyoda A."/>
            <person name="Nishi S."/>
            <person name="Chee G.-J."/>
            <person name="Arai W."/>
            <person name="Nunoura T."/>
            <person name="Itoh T."/>
            <person name="Hattori M."/>
            <person name="Takai K."/>
        </authorList>
    </citation>
    <scope>NUCLEOTIDE SEQUENCE</scope>
</reference>
<name>H5SP21_9BACT</name>
<evidence type="ECO:0000256" key="1">
    <source>
        <dbReference type="SAM" id="MobiDB-lite"/>
    </source>
</evidence>
<dbReference type="GO" id="GO:0051782">
    <property type="term" value="P:negative regulation of cell division"/>
    <property type="evidence" value="ECO:0007669"/>
    <property type="project" value="TreeGrafter"/>
</dbReference>
<organism evidence="3">
    <name type="scientific">uncultured Acetothermia bacterium</name>
    <dbReference type="NCBI Taxonomy" id="236499"/>
    <lineage>
        <taxon>Bacteria</taxon>
        <taxon>Candidatus Bipolaricaulota</taxon>
        <taxon>environmental samples</taxon>
    </lineage>
</organism>
<dbReference type="InterPro" id="IPR002586">
    <property type="entry name" value="CobQ/CobB/MinD/ParA_Nub-bd_dom"/>
</dbReference>
<proteinExistence type="predicted"/>
<dbReference type="InterPro" id="IPR014433">
    <property type="entry name" value="CooC"/>
</dbReference>
<protein>
    <submittedName>
        <fullName evidence="3">CO dehydrogenase maturation factor</fullName>
    </submittedName>
</protein>
<dbReference type="SUPFAM" id="SSF52540">
    <property type="entry name" value="P-loop containing nucleoside triphosphate hydrolases"/>
    <property type="match status" value="1"/>
</dbReference>